<evidence type="ECO:0000313" key="6">
    <source>
        <dbReference type="Proteomes" id="UP000819052"/>
    </source>
</evidence>
<evidence type="ECO:0000259" key="4">
    <source>
        <dbReference type="PROSITE" id="PS50110"/>
    </source>
</evidence>
<feature type="modified residue" description="4-aspartylphosphate" evidence="3">
    <location>
        <position position="52"/>
    </location>
</feature>
<accession>A0ABX0LZN9</accession>
<reference evidence="5 6" key="1">
    <citation type="submission" date="2019-09" db="EMBL/GenBank/DDBJ databases">
        <title>Taxonomy of Antarctic Massilia spp.: description of Massilia rubra sp. nov., Massilia aquatica sp. nov., Massilia mucilaginosa sp. nov., Massilia frigida sp. nov. isolated from streams, lakes and regoliths.</title>
        <authorList>
            <person name="Holochova P."/>
            <person name="Sedlacek I."/>
            <person name="Kralova S."/>
            <person name="Maslanova I."/>
            <person name="Busse H.-J."/>
            <person name="Stankova E."/>
            <person name="Vrbovska V."/>
            <person name="Kovarovic V."/>
            <person name="Bartak M."/>
            <person name="Svec P."/>
            <person name="Pantucek R."/>
        </authorList>
    </citation>
    <scope>NUCLEOTIDE SEQUENCE [LARGE SCALE GENOMIC DNA]</scope>
    <source>
        <strain evidence="5 6">CCM 8693</strain>
    </source>
</reference>
<dbReference type="Pfam" id="PF13614">
    <property type="entry name" value="AAA_31"/>
    <property type="match status" value="1"/>
</dbReference>
<sequence>MKVALVSPDKTRLTEIGQLLQAGAHAVSATAGGAADLAALAEREQPDLLLVDGCSDAAGLAAIAAVTARHPAMAVVLLCAACSPDFLINAMRAGVREVLPAPLAPAELEAALARVGAKLRGARAHSEGKVLAFIACKGGSGATFLATSMSLQLARTSSVLLVDLNLQFGDALAFVHEGRAPSTLADVARAIARLDASFLAASTVKVAPNFSILAAPEDHAQAAEISAAHVDAVLALAVQHYDYVVLDIGRPVTTLSIKALDRAHRIYPVLQAGLSSIRNAKKMLAIFKSLDYSADKIEPIINRFERKGQIGVADVERALGKFALHTVSNSYRQITAAIDHGEPLTISARANPVLHDVADLAEALTALPQAARTAQERAPSRLLARLFGRLSGRSSRPHPGESHVLP</sequence>
<dbReference type="EMBL" id="VVIW01000004">
    <property type="protein sequence ID" value="NHZ40348.1"/>
    <property type="molecule type" value="Genomic_DNA"/>
</dbReference>
<dbReference type="SUPFAM" id="SSF52172">
    <property type="entry name" value="CheY-like"/>
    <property type="match status" value="1"/>
</dbReference>
<evidence type="ECO:0000313" key="5">
    <source>
        <dbReference type="EMBL" id="NHZ40348.1"/>
    </source>
</evidence>
<evidence type="ECO:0000256" key="3">
    <source>
        <dbReference type="PROSITE-ProRule" id="PRU00169"/>
    </source>
</evidence>
<dbReference type="PROSITE" id="PS50110">
    <property type="entry name" value="RESPONSE_REGULATORY"/>
    <property type="match status" value="1"/>
</dbReference>
<keyword evidence="3" id="KW-0597">Phosphoprotein</keyword>
<dbReference type="PANTHER" id="PTHR43384:SF6">
    <property type="entry name" value="SEPTUM SITE-DETERMINING PROTEIN MIND HOMOLOG, CHLOROPLASTIC"/>
    <property type="match status" value="1"/>
</dbReference>
<dbReference type="PANTHER" id="PTHR43384">
    <property type="entry name" value="SEPTUM SITE-DETERMINING PROTEIN MIND HOMOLOG, CHLOROPLASTIC-RELATED"/>
    <property type="match status" value="1"/>
</dbReference>
<gene>
    <name evidence="5" type="ORF">F1609_09300</name>
</gene>
<protein>
    <submittedName>
        <fullName evidence="5">AAA family ATPase</fullName>
    </submittedName>
</protein>
<dbReference type="SUPFAM" id="SSF52540">
    <property type="entry name" value="P-loop containing nucleoside triphosphate hydrolases"/>
    <property type="match status" value="1"/>
</dbReference>
<dbReference type="Gene3D" id="3.40.50.300">
    <property type="entry name" value="P-loop containing nucleotide triphosphate hydrolases"/>
    <property type="match status" value="1"/>
</dbReference>
<evidence type="ECO:0000256" key="2">
    <source>
        <dbReference type="ARBA" id="ARBA00022840"/>
    </source>
</evidence>
<dbReference type="InterPro" id="IPR027417">
    <property type="entry name" value="P-loop_NTPase"/>
</dbReference>
<keyword evidence="6" id="KW-1185">Reference proteome</keyword>
<keyword evidence="2" id="KW-0067">ATP-binding</keyword>
<dbReference type="SMART" id="SM00448">
    <property type="entry name" value="REC"/>
    <property type="match status" value="1"/>
</dbReference>
<name>A0ABX0LZN9_9BURK</name>
<dbReference type="Gene3D" id="3.40.50.2300">
    <property type="match status" value="1"/>
</dbReference>
<evidence type="ECO:0000256" key="1">
    <source>
        <dbReference type="ARBA" id="ARBA00022741"/>
    </source>
</evidence>
<dbReference type="InterPro" id="IPR025669">
    <property type="entry name" value="AAA_dom"/>
</dbReference>
<dbReference type="InterPro" id="IPR050625">
    <property type="entry name" value="ParA/MinD_ATPase"/>
</dbReference>
<dbReference type="InterPro" id="IPR011006">
    <property type="entry name" value="CheY-like_superfamily"/>
</dbReference>
<feature type="domain" description="Response regulatory" evidence="4">
    <location>
        <begin position="2"/>
        <end position="116"/>
    </location>
</feature>
<dbReference type="InterPro" id="IPR001789">
    <property type="entry name" value="Sig_transdc_resp-reg_receiver"/>
</dbReference>
<proteinExistence type="predicted"/>
<comment type="caution">
    <text evidence="5">The sequence shown here is derived from an EMBL/GenBank/DDBJ whole genome shotgun (WGS) entry which is preliminary data.</text>
</comment>
<dbReference type="RefSeq" id="WP_167076200.1">
    <property type="nucleotide sequence ID" value="NZ_VVIW01000004.1"/>
</dbReference>
<organism evidence="5 6">
    <name type="scientific">Massilia aquatica</name>
    <dbReference type="NCBI Taxonomy" id="2609000"/>
    <lineage>
        <taxon>Bacteria</taxon>
        <taxon>Pseudomonadati</taxon>
        <taxon>Pseudomonadota</taxon>
        <taxon>Betaproteobacteria</taxon>
        <taxon>Burkholderiales</taxon>
        <taxon>Oxalobacteraceae</taxon>
        <taxon>Telluria group</taxon>
        <taxon>Massilia</taxon>
    </lineage>
</organism>
<dbReference type="Proteomes" id="UP000819052">
    <property type="component" value="Unassembled WGS sequence"/>
</dbReference>
<keyword evidence="1" id="KW-0547">Nucleotide-binding</keyword>